<dbReference type="Proteomes" id="UP000289200">
    <property type="component" value="Unassembled WGS sequence"/>
</dbReference>
<dbReference type="AlphaFoldDB" id="A0A447D1K9"/>
<keyword evidence="2" id="KW-0812">Transmembrane</keyword>
<gene>
    <name evidence="5" type="ORF">RHODGE_RHODGE_04629</name>
</gene>
<keyword evidence="2" id="KW-0472">Membrane</keyword>
<feature type="signal peptide" evidence="3">
    <location>
        <begin position="1"/>
        <end position="35"/>
    </location>
</feature>
<organism evidence="5 6">
    <name type="scientific">Rhodoplanes serenus</name>
    <dbReference type="NCBI Taxonomy" id="200615"/>
    <lineage>
        <taxon>Bacteria</taxon>
        <taxon>Pseudomonadati</taxon>
        <taxon>Pseudomonadota</taxon>
        <taxon>Alphaproteobacteria</taxon>
        <taxon>Hyphomicrobiales</taxon>
        <taxon>Nitrobacteraceae</taxon>
        <taxon>Rhodoplanes</taxon>
    </lineage>
</organism>
<dbReference type="Pfam" id="PF04773">
    <property type="entry name" value="FecR"/>
    <property type="match status" value="1"/>
</dbReference>
<dbReference type="RefSeq" id="WP_129611386.1">
    <property type="nucleotide sequence ID" value="NZ_UWOC01000199.1"/>
</dbReference>
<comment type="caution">
    <text evidence="5">The sequence shown here is derived from an EMBL/GenBank/DDBJ whole genome shotgun (WGS) entry which is preliminary data.</text>
</comment>
<proteinExistence type="predicted"/>
<dbReference type="InterPro" id="IPR006860">
    <property type="entry name" value="FecR"/>
</dbReference>
<evidence type="ECO:0000256" key="1">
    <source>
        <dbReference type="SAM" id="MobiDB-lite"/>
    </source>
</evidence>
<dbReference type="EMBL" id="UWOC01000199">
    <property type="protein sequence ID" value="VCU11418.1"/>
    <property type="molecule type" value="Genomic_DNA"/>
</dbReference>
<dbReference type="PANTHER" id="PTHR38731:SF3">
    <property type="entry name" value="BLL6125 PROTEIN"/>
    <property type="match status" value="1"/>
</dbReference>
<accession>A0A447D1K9</accession>
<feature type="chain" id="PRO_5019339449" description="FecR protein domain-containing protein" evidence="3">
    <location>
        <begin position="36"/>
        <end position="344"/>
    </location>
</feature>
<sequence length="344" mass="35768">MFERRSFPFRVLISLATTMMATLVTSLAVVSGAAAAEPQWRVAKMSGDVRVGTASTTTVALAVDAVLGPGTVVATGRNGRVLLVRGRESILVSPGSVMALPDATAEDGSTTILQRAGTLLLDVDKQPVQHFSVETPYLAAVVKGTQFRVTVGSGSSDVEVVNGAVEVTALATGRHAVVLAEQSASVSSAGPVDLSLRGSGRLSPILPGQPRPSLVAPPTDRSARQAAAPPARPAPDASDAPDASEHRDGAVGAAPATAATTDMRLALSWPTRGDGTELLPTDDRAHGWYNPLRSAFEHLGDVVTAADSLRYHEDATMTIAVSSSVGTLVAFGVAIERRRRRRRK</sequence>
<feature type="domain" description="FecR protein" evidence="4">
    <location>
        <begin position="85"/>
        <end position="166"/>
    </location>
</feature>
<keyword evidence="2" id="KW-1133">Transmembrane helix</keyword>
<feature type="region of interest" description="Disordered" evidence="1">
    <location>
        <begin position="200"/>
        <end position="257"/>
    </location>
</feature>
<reference evidence="6" key="1">
    <citation type="submission" date="2018-10" db="EMBL/GenBank/DDBJ databases">
        <authorList>
            <person name="Peiro R."/>
            <person name="Begona"/>
            <person name="Cbmso G."/>
            <person name="Lopez M."/>
            <person name="Gonzalez S."/>
            <person name="Sacristan E."/>
            <person name="Castillo E."/>
        </authorList>
    </citation>
    <scope>NUCLEOTIDE SEQUENCE [LARGE SCALE GENOMIC DNA]</scope>
</reference>
<protein>
    <recommendedName>
        <fullName evidence="4">FecR protein domain-containing protein</fullName>
    </recommendedName>
</protein>
<dbReference type="Gene3D" id="2.60.120.1440">
    <property type="match status" value="1"/>
</dbReference>
<feature type="compositionally biased region" description="Low complexity" evidence="1">
    <location>
        <begin position="224"/>
        <end position="241"/>
    </location>
</feature>
<keyword evidence="6" id="KW-1185">Reference proteome</keyword>
<feature type="transmembrane region" description="Helical" evidence="2">
    <location>
        <begin position="315"/>
        <end position="335"/>
    </location>
</feature>
<dbReference type="OrthoDB" id="7210929at2"/>
<evidence type="ECO:0000256" key="3">
    <source>
        <dbReference type="SAM" id="SignalP"/>
    </source>
</evidence>
<evidence type="ECO:0000313" key="5">
    <source>
        <dbReference type="EMBL" id="VCU11418.1"/>
    </source>
</evidence>
<name>A0A447D1K9_9BRAD</name>
<evidence type="ECO:0000259" key="4">
    <source>
        <dbReference type="Pfam" id="PF04773"/>
    </source>
</evidence>
<dbReference type="PANTHER" id="PTHR38731">
    <property type="entry name" value="LIPL45-RELATED LIPOPROTEIN-RELATED"/>
    <property type="match status" value="1"/>
</dbReference>
<evidence type="ECO:0000256" key="2">
    <source>
        <dbReference type="SAM" id="Phobius"/>
    </source>
</evidence>
<evidence type="ECO:0000313" key="6">
    <source>
        <dbReference type="Proteomes" id="UP000289200"/>
    </source>
</evidence>
<keyword evidence="3" id="KW-0732">Signal</keyword>